<feature type="signal peptide" evidence="1">
    <location>
        <begin position="1"/>
        <end position="25"/>
    </location>
</feature>
<dbReference type="Pfam" id="PF03351">
    <property type="entry name" value="DOMON"/>
    <property type="match status" value="1"/>
</dbReference>
<keyword evidence="4" id="KW-1185">Reference proteome</keyword>
<dbReference type="PANTHER" id="PTHR10157">
    <property type="entry name" value="DOPAMINE BETA HYDROXYLASE RELATED"/>
    <property type="match status" value="1"/>
</dbReference>
<proteinExistence type="predicted"/>
<evidence type="ECO:0000313" key="4">
    <source>
        <dbReference type="Proteomes" id="UP000184603"/>
    </source>
</evidence>
<dbReference type="Gene3D" id="2.60.40.1210">
    <property type="entry name" value="Cellobiose dehydrogenase, cytochrome domain"/>
    <property type="match status" value="1"/>
</dbReference>
<dbReference type="Proteomes" id="UP000184603">
    <property type="component" value="Unassembled WGS sequence"/>
</dbReference>
<dbReference type="RefSeq" id="WP_073614786.1">
    <property type="nucleotide sequence ID" value="NZ_FRFE01000017.1"/>
</dbReference>
<feature type="chain" id="PRO_5009929882" evidence="1">
    <location>
        <begin position="26"/>
        <end position="179"/>
    </location>
</feature>
<dbReference type="PROSITE" id="PS50836">
    <property type="entry name" value="DOMON"/>
    <property type="match status" value="1"/>
</dbReference>
<dbReference type="GO" id="GO:0004500">
    <property type="term" value="F:dopamine beta-monooxygenase activity"/>
    <property type="evidence" value="ECO:0007669"/>
    <property type="project" value="InterPro"/>
</dbReference>
<dbReference type="GO" id="GO:0005615">
    <property type="term" value="C:extracellular space"/>
    <property type="evidence" value="ECO:0007669"/>
    <property type="project" value="TreeGrafter"/>
</dbReference>
<dbReference type="GO" id="GO:0030667">
    <property type="term" value="C:secretory granule membrane"/>
    <property type="evidence" value="ECO:0007669"/>
    <property type="project" value="TreeGrafter"/>
</dbReference>
<dbReference type="AlphaFoldDB" id="A0A1M7YC93"/>
<dbReference type="SUPFAM" id="SSF49344">
    <property type="entry name" value="CBD9-like"/>
    <property type="match status" value="1"/>
</dbReference>
<organism evidence="3 4">
    <name type="scientific">Desulfopila aestuarii DSM 18488</name>
    <dbReference type="NCBI Taxonomy" id="1121416"/>
    <lineage>
        <taxon>Bacteria</taxon>
        <taxon>Pseudomonadati</taxon>
        <taxon>Thermodesulfobacteriota</taxon>
        <taxon>Desulfobulbia</taxon>
        <taxon>Desulfobulbales</taxon>
        <taxon>Desulfocapsaceae</taxon>
        <taxon>Desulfopila</taxon>
    </lineage>
</organism>
<dbReference type="EMBL" id="FRFE01000017">
    <property type="protein sequence ID" value="SHO50233.1"/>
    <property type="molecule type" value="Genomic_DNA"/>
</dbReference>
<gene>
    <name evidence="3" type="ORF">SAMN02745220_03324</name>
</gene>
<dbReference type="GO" id="GO:0042420">
    <property type="term" value="P:dopamine catabolic process"/>
    <property type="evidence" value="ECO:0007669"/>
    <property type="project" value="TreeGrafter"/>
</dbReference>
<accession>A0A1M7YC93</accession>
<dbReference type="InterPro" id="IPR045266">
    <property type="entry name" value="DOH_DOMON"/>
</dbReference>
<keyword evidence="1" id="KW-0732">Signal</keyword>
<dbReference type="STRING" id="1121416.SAMN02745220_03324"/>
<evidence type="ECO:0000256" key="1">
    <source>
        <dbReference type="SAM" id="SignalP"/>
    </source>
</evidence>
<protein>
    <submittedName>
        <fullName evidence="3">DOMON domain-containing protein</fullName>
    </submittedName>
</protein>
<reference evidence="3 4" key="1">
    <citation type="submission" date="2016-12" db="EMBL/GenBank/DDBJ databases">
        <authorList>
            <person name="Song W.-J."/>
            <person name="Kurnit D.M."/>
        </authorList>
    </citation>
    <scope>NUCLEOTIDE SEQUENCE [LARGE SCALE GENOMIC DNA]</scope>
    <source>
        <strain evidence="3 4">DSM 18488</strain>
    </source>
</reference>
<dbReference type="InterPro" id="IPR005018">
    <property type="entry name" value="DOMON_domain"/>
</dbReference>
<dbReference type="CDD" id="cd09631">
    <property type="entry name" value="DOMON_DOH"/>
    <property type="match status" value="1"/>
</dbReference>
<feature type="domain" description="DOMON" evidence="2">
    <location>
        <begin position="35"/>
        <end position="153"/>
    </location>
</feature>
<sequence>MLHRACRNIVIGGCFLLATITQGFAADYDHTIEAKDITFSWKIDGDNLAGKIAAKTDGWVGVGFNPSEKMKDANFILGYVKDGETKIIDEYGTTSTGHKNDEDLGGKTDLTLVSGTEEGGMTTIEFVMPLKSGDDKDGELVVDGDTVVLLAYGSGRDSFKSKHKFRTSITVNLGTGAVK</sequence>
<evidence type="ECO:0000259" key="2">
    <source>
        <dbReference type="PROSITE" id="PS50836"/>
    </source>
</evidence>
<dbReference type="GO" id="GO:0006589">
    <property type="term" value="P:octopamine biosynthetic process"/>
    <property type="evidence" value="ECO:0007669"/>
    <property type="project" value="TreeGrafter"/>
</dbReference>
<dbReference type="OrthoDB" id="5431229at2"/>
<evidence type="ECO:0000313" key="3">
    <source>
        <dbReference type="EMBL" id="SHO50233.1"/>
    </source>
</evidence>
<name>A0A1M7YC93_9BACT</name>
<dbReference type="SMART" id="SM00664">
    <property type="entry name" value="DoH"/>
    <property type="match status" value="1"/>
</dbReference>
<dbReference type="GO" id="GO:0042421">
    <property type="term" value="P:norepinephrine biosynthetic process"/>
    <property type="evidence" value="ECO:0007669"/>
    <property type="project" value="TreeGrafter"/>
</dbReference>
<dbReference type="InterPro" id="IPR000945">
    <property type="entry name" value="DBH-like"/>
</dbReference>
<dbReference type="PANTHER" id="PTHR10157:SF23">
    <property type="entry name" value="MOXD1 HOMOLOG 1"/>
    <property type="match status" value="1"/>
</dbReference>